<organism evidence="1 2">
    <name type="scientific">Rhizobium mongolense USDA 1844</name>
    <dbReference type="NCBI Taxonomy" id="1079460"/>
    <lineage>
        <taxon>Bacteria</taxon>
        <taxon>Pseudomonadati</taxon>
        <taxon>Pseudomonadota</taxon>
        <taxon>Alphaproteobacteria</taxon>
        <taxon>Hyphomicrobiales</taxon>
        <taxon>Rhizobiaceae</taxon>
        <taxon>Rhizobium/Agrobacterium group</taxon>
        <taxon>Rhizobium</taxon>
    </lineage>
</organism>
<sequence length="64" mass="6974">MSARPGLRPRDRSFVMSAVLVSLLRNIDTIEHIRAAVCAAKESQRELSTAKPDSLVKEIAAIAL</sequence>
<comment type="caution">
    <text evidence="1">The sequence shown here is derived from an EMBL/GenBank/DDBJ whole genome shotgun (WGS) entry which is preliminary data.</text>
</comment>
<evidence type="ECO:0000313" key="2">
    <source>
        <dbReference type="Proteomes" id="UP000319824"/>
    </source>
</evidence>
<name>A0A559SQQ7_9HYPH</name>
<reference evidence="1 2" key="1">
    <citation type="submission" date="2019-06" db="EMBL/GenBank/DDBJ databases">
        <title>Pac Bio to generate improved reference genome sequences for organisms with transposon mutant libraries (support for FEBA project).</title>
        <authorList>
            <person name="Blow M."/>
        </authorList>
    </citation>
    <scope>NUCLEOTIDE SEQUENCE [LARGE SCALE GENOMIC DNA]</scope>
    <source>
        <strain evidence="1 2">USDA 1844</strain>
    </source>
</reference>
<dbReference type="EMBL" id="VISO01000003">
    <property type="protein sequence ID" value="TVZ64673.1"/>
    <property type="molecule type" value="Genomic_DNA"/>
</dbReference>
<protein>
    <submittedName>
        <fullName evidence="1">Uncharacterized protein</fullName>
    </submittedName>
</protein>
<accession>A0A559SQQ7</accession>
<gene>
    <name evidence="1" type="ORF">BCL32_4935</name>
</gene>
<dbReference type="AlphaFoldDB" id="A0A559SQQ7"/>
<dbReference type="Proteomes" id="UP000319824">
    <property type="component" value="Unassembled WGS sequence"/>
</dbReference>
<proteinExistence type="predicted"/>
<evidence type="ECO:0000313" key="1">
    <source>
        <dbReference type="EMBL" id="TVZ64673.1"/>
    </source>
</evidence>